<feature type="chain" id="PRO_5041486625" evidence="2">
    <location>
        <begin position="27"/>
        <end position="457"/>
    </location>
</feature>
<accession>A0AA42CQR2</accession>
<dbReference type="Gene3D" id="2.20.200.10">
    <property type="entry name" value="Outer membrane efflux proteins (OEP)"/>
    <property type="match status" value="1"/>
</dbReference>
<keyword evidence="4" id="KW-1185">Reference proteome</keyword>
<dbReference type="GO" id="GO:0005886">
    <property type="term" value="C:plasma membrane"/>
    <property type="evidence" value="ECO:0007669"/>
    <property type="project" value="UniProtKB-SubCell"/>
</dbReference>
<dbReference type="PANTHER" id="PTHR30203">
    <property type="entry name" value="OUTER MEMBRANE CATION EFFLUX PROTEIN"/>
    <property type="match status" value="1"/>
</dbReference>
<proteinExistence type="inferred from homology"/>
<reference evidence="3" key="1">
    <citation type="submission" date="2022-06" db="EMBL/GenBank/DDBJ databases">
        <title>Sphingomonas sp. nov. isolated from rhizosphere soil of tomato.</title>
        <authorList>
            <person name="Dong H."/>
            <person name="Gao R."/>
        </authorList>
    </citation>
    <scope>NUCLEOTIDE SEQUENCE</scope>
    <source>
        <strain evidence="3">MMSM24</strain>
    </source>
</reference>
<dbReference type="EMBL" id="JANFAV010000010">
    <property type="protein sequence ID" value="MCW6535940.1"/>
    <property type="molecule type" value="Genomic_DNA"/>
</dbReference>
<dbReference type="InterPro" id="IPR010131">
    <property type="entry name" value="MdtP/NodT-like"/>
</dbReference>
<evidence type="ECO:0000256" key="1">
    <source>
        <dbReference type="ARBA" id="ARBA00007613"/>
    </source>
</evidence>
<dbReference type="PROSITE" id="PS51257">
    <property type="entry name" value="PROKAR_LIPOPROTEIN"/>
    <property type="match status" value="1"/>
</dbReference>
<dbReference type="Gene3D" id="1.20.1600.10">
    <property type="entry name" value="Outer membrane efflux proteins (OEP)"/>
    <property type="match status" value="1"/>
</dbReference>
<comment type="subcellular location">
    <subcellularLocation>
        <location evidence="2">Cell membrane</location>
        <topology evidence="2">Lipid-anchor</topology>
    </subcellularLocation>
</comment>
<evidence type="ECO:0000313" key="3">
    <source>
        <dbReference type="EMBL" id="MCW6535940.1"/>
    </source>
</evidence>
<comment type="similarity">
    <text evidence="1 2">Belongs to the outer membrane factor (OMF) (TC 1.B.17) family.</text>
</comment>
<dbReference type="GO" id="GO:0015562">
    <property type="term" value="F:efflux transmembrane transporter activity"/>
    <property type="evidence" value="ECO:0007669"/>
    <property type="project" value="InterPro"/>
</dbReference>
<keyword evidence="2" id="KW-0732">Signal</keyword>
<protein>
    <submittedName>
        <fullName evidence="3">Efflux transporter outer membrane subunit</fullName>
    </submittedName>
</protein>
<feature type="signal peptide" evidence="2">
    <location>
        <begin position="1"/>
        <end position="26"/>
    </location>
</feature>
<keyword evidence="2" id="KW-0564">Palmitate</keyword>
<evidence type="ECO:0000256" key="2">
    <source>
        <dbReference type="RuleBase" id="RU362097"/>
    </source>
</evidence>
<organism evidence="3 4">
    <name type="scientific">Sphingomonas lycopersici</name>
    <dbReference type="NCBI Taxonomy" id="2951807"/>
    <lineage>
        <taxon>Bacteria</taxon>
        <taxon>Pseudomonadati</taxon>
        <taxon>Pseudomonadota</taxon>
        <taxon>Alphaproteobacteria</taxon>
        <taxon>Sphingomonadales</taxon>
        <taxon>Sphingomonadaceae</taxon>
        <taxon>Sphingomonas</taxon>
    </lineage>
</organism>
<dbReference type="InterPro" id="IPR003423">
    <property type="entry name" value="OMP_efflux"/>
</dbReference>
<dbReference type="Pfam" id="PF02321">
    <property type="entry name" value="OEP"/>
    <property type="match status" value="2"/>
</dbReference>
<keyword evidence="2" id="KW-0449">Lipoprotein</keyword>
<evidence type="ECO:0000313" key="4">
    <source>
        <dbReference type="Proteomes" id="UP001165565"/>
    </source>
</evidence>
<dbReference type="PANTHER" id="PTHR30203:SF21">
    <property type="entry name" value="OUTER MEMBRANE COMPONENT OF MULTIDRUG EFFLUX PUMP-RELATED"/>
    <property type="match status" value="1"/>
</dbReference>
<name>A0AA42CQR2_9SPHN</name>
<sequence length="457" mass="47479">MIRRLAPLTALLASACMTAPAPPAIATPPTATGPFATSPVASIEPVPDDWWRLYEDAQLDGLVKASLAANRDLAVAYANLDASRAAVRQAQAARLPQTAIESGLTVDGTRSQPSASTIPSTDWDLGLTASWDLDLFGRLRAGTAASRADVGAQAAALDGVKVAVVADTVQAYVELCGATHAIAVAREVSTAQGRLVALTRAQYAAGEISPLEVSQAAALAASTRAAIAPFEAQRANALYRIATLQGRPPAEARNLDLTCAAPPQLRTAAPVGDGAELLLRRPDIREAERRLAAATARVGVARADLYPRINLGGAIGLLTGAFDATVTPLVSWAFPNQTPARAKLGQARAGERAALAGWDATMLKALREVETALAAYDAETRRKRELTVAADAASAYARRAAARVRLGDAARLLQVDAERASAAAQLAQVQSALAVAQAEVALFRALGGGWRTTPTSR</sequence>
<dbReference type="RefSeq" id="WP_265269376.1">
    <property type="nucleotide sequence ID" value="NZ_JANFAV010000010.1"/>
</dbReference>
<keyword evidence="2" id="KW-0812">Transmembrane</keyword>
<keyword evidence="2" id="KW-0472">Membrane</keyword>
<comment type="caution">
    <text evidence="3">The sequence shown here is derived from an EMBL/GenBank/DDBJ whole genome shotgun (WGS) entry which is preliminary data.</text>
</comment>
<dbReference type="SUPFAM" id="SSF56954">
    <property type="entry name" value="Outer membrane efflux proteins (OEP)"/>
    <property type="match status" value="1"/>
</dbReference>
<dbReference type="AlphaFoldDB" id="A0AA42CQR2"/>
<keyword evidence="2" id="KW-1134">Transmembrane beta strand</keyword>
<dbReference type="NCBIfam" id="TIGR01845">
    <property type="entry name" value="outer_NodT"/>
    <property type="match status" value="1"/>
</dbReference>
<dbReference type="Proteomes" id="UP001165565">
    <property type="component" value="Unassembled WGS sequence"/>
</dbReference>
<gene>
    <name evidence="3" type="ORF">NEE01_14240</name>
</gene>